<sequence>MFSCALLSCFSGGQPRSAQICAPNASYTAVNNERQDVAGEPSALARPSAKQQQGGEQGPQIARRCPRPNVEATGGAIYELKSDFTSIEPTPGGRDDSGVEETRHGTASPLEQGDFFDGPDPTTGMQTLSSALGPAEPVHVRRHVGITERAPQGATAAASGAGLADCISDAGPAGLGIQHAQLLSPTHLSSGPMNPRTLSTGGMQFTSHSLRDSPGMPGGGGPVAVMAVTAGVARAACSTATATTSLHLHYVSHQRQLHSATEQRNAEGGSEAADGSAATWAPLTSAAPQVASAAAAGAAGADSIVAATVSADGRPTGRACGDGASCALSSSAAATALGPPSTRPSTSGTTLRTLVSRPAKHQQHHFYASPFATPSREHLQACSASLPPPQMVLPEGTAVHGPLEFERRSVATLLPTPVGGAAASMAGGAHVLCGFASSEAPKLAVAAAGAKVPASLAGDASIAASGVPCSVVIDCDSDSTRRLRQMQLNQNPPPPQRRALQHQHSQHMQYALLQQQSAACRSPAASAIISGILPSILSRNSTQHSICATPMPPGGGGSFAMAATPTSAMCHSRLMDSQCSLNASPGMVTYTNTHGSRLMSPAAIVPAAAAAQAGVAGADEQLTSLRSAAAAGQPLQVSSIRTLTPAEVVFAEANAVVMSARLPDDPPSNGHRQSSSSCRSGTSDTSGVSGASDAARGRNPSFVSSAANLAAPNTAAVEPPAAANTTAATPAGAAAAAPTSSTVERAARGRSGVAAGGGAALQALPEMPPPPPFPYATQASMPMYTSAARLLALPSLPPGLLLGASARPMNVSVTSPLMLADTSTAAALLVSGSGAATSSFHDPAAGLFSMHVGSGLPFDHSLQLGTVGSACMSTSGDVTAAGVPALWRPAAAGKLLSTRSMRPTTASVCIVQGNQPAGTRAPVRLACSADVSGPGVQLPWRLVGLQPAQPGSEGPRELLSPSAMPRHLQLSPLQHSASSHRLCSHTESPPSQPLPMAAASSAADTILRITDLDTCWAELRDLSFLGSGACGNVYTGTWCGMPVAAKFMISGSVDQLQRQQREAALSRLASHPHMVQTYAIATAQLLPAHFRTEYGGDGSAADDAAHFSGLLSQAGDLLGTVCGTDGTDLLYGTNPLSAMLSNHEHPHSAAALSRCTSKQRTAGASADVVAATQAQLARLSVASAYTSGVQQQQQQQQPLPVRPVSTARPTASPFAQGAAAGAPSSSSTQSIATSGTSSGTGRGACVGSSSAGEACGASGTSSRRIAAMLAAGAEGGAGVVPALPTFDIAEPSTARNHHGTAISVQQIAARPNLAAVGGSVDSGVEMFSASSLADATSARAGTASEAVVARFRGFELGAASNSPTIRQREQQQHPRQQQRLQQSSVAGALNTTGPSPRPCGSATVRSSGLSAVPGLEESPGSISIAKAIAGSSSHLGGGGAPKRRSMQQISTGDVGASQSQPQAQGAAADREDMDSIAISTVDTDMLLEAAAQRPRAILPGNVGSRGRGGDSTAAGVCAPDSFELGARVSFEALAMLQPADVLAHIGARPGQWLTVVIMEEMDRGSLHRAIHGGIFDSTASHLSKRHRVRGMVRTLVEVAQGMAALHASGLVHGDLKPANVLLKAQTRDARGFVAKVSDFGSTRVMLEGVSAATVTTNDWGTVIYTAPEVFNGRSGPPADVYSFGALTWHLTTGQLPHEDLNPFAVLLAVSKGELELEWPSSVPKPLRRLGQLCMQHDPAARPTFAVIARALLKLEQRIKAQSTGAAGKRSEAGRRS</sequence>
<dbReference type="STRING" id="3055.A0A2K3E2E3"/>
<accession>A0A2K3E2E3</accession>
<feature type="compositionally biased region" description="Basic and acidic residues" evidence="1">
    <location>
        <begin position="93"/>
        <end position="104"/>
    </location>
</feature>
<feature type="region of interest" description="Disordered" evidence="1">
    <location>
        <begin position="1359"/>
        <end position="1417"/>
    </location>
</feature>
<dbReference type="GO" id="GO:0007165">
    <property type="term" value="P:signal transduction"/>
    <property type="evidence" value="ECO:0000318"/>
    <property type="project" value="GO_Central"/>
</dbReference>
<feature type="region of interest" description="Disordered" evidence="1">
    <location>
        <begin position="661"/>
        <end position="699"/>
    </location>
</feature>
<dbReference type="Gramene" id="PNW86951">
    <property type="protein sequence ID" value="PNW86951"/>
    <property type="gene ID" value="CHLRE_02g102650v5"/>
</dbReference>
<feature type="region of interest" description="Disordered" evidence="1">
    <location>
        <begin position="38"/>
        <end position="114"/>
    </location>
</feature>
<feature type="compositionally biased region" description="Low complexity" evidence="1">
    <location>
        <begin position="1373"/>
        <end position="1382"/>
    </location>
</feature>
<dbReference type="InterPro" id="IPR051681">
    <property type="entry name" value="Ser/Thr_Kinases-Pseudokinases"/>
</dbReference>
<dbReference type="Proteomes" id="UP000006906">
    <property type="component" value="Chromosome 2"/>
</dbReference>
<proteinExistence type="predicted"/>
<dbReference type="EMBL" id="CM008963">
    <property type="protein sequence ID" value="PNW86951.1"/>
    <property type="molecule type" value="Genomic_DNA"/>
</dbReference>
<dbReference type="Pfam" id="PF07714">
    <property type="entry name" value="PK_Tyr_Ser-Thr"/>
    <property type="match status" value="1"/>
</dbReference>
<feature type="compositionally biased region" description="Low complexity" evidence="1">
    <location>
        <begin position="668"/>
        <end position="687"/>
    </location>
</feature>
<protein>
    <recommendedName>
        <fullName evidence="2">Protein kinase domain-containing protein</fullName>
    </recommendedName>
</protein>
<evidence type="ECO:0000313" key="3">
    <source>
        <dbReference type="EMBL" id="PNW86951.1"/>
    </source>
</evidence>
<feature type="compositionally biased region" description="Low complexity" evidence="1">
    <location>
        <begin position="1210"/>
        <end position="1237"/>
    </location>
</feature>
<dbReference type="InParanoid" id="A0A2K3E2E3"/>
<feature type="compositionally biased region" description="Low complexity" evidence="1">
    <location>
        <begin position="1245"/>
        <end position="1257"/>
    </location>
</feature>
<dbReference type="Gene3D" id="3.30.200.20">
    <property type="entry name" value="Phosphorylase Kinase, domain 1"/>
    <property type="match status" value="1"/>
</dbReference>
<dbReference type="SMART" id="SM00220">
    <property type="entry name" value="S_TKc"/>
    <property type="match status" value="1"/>
</dbReference>
<feature type="region of interest" description="Disordered" evidence="1">
    <location>
        <begin position="1191"/>
        <end position="1257"/>
    </location>
</feature>
<dbReference type="GO" id="GO:0004674">
    <property type="term" value="F:protein serine/threonine kinase activity"/>
    <property type="evidence" value="ECO:0000318"/>
    <property type="project" value="GO_Central"/>
</dbReference>
<gene>
    <name evidence="3" type="ORF">CHLRE_02g102650v5</name>
</gene>
<evidence type="ECO:0000256" key="1">
    <source>
        <dbReference type="SAM" id="MobiDB-lite"/>
    </source>
</evidence>
<dbReference type="ExpressionAtlas" id="A0A2K3E2E3">
    <property type="expression patterns" value="baseline"/>
</dbReference>
<feature type="region of interest" description="Disordered" evidence="1">
    <location>
        <begin position="255"/>
        <end position="276"/>
    </location>
</feature>
<dbReference type="Gene3D" id="1.10.510.10">
    <property type="entry name" value="Transferase(Phosphotransferase) domain 1"/>
    <property type="match status" value="1"/>
</dbReference>
<dbReference type="GO" id="GO:0005524">
    <property type="term" value="F:ATP binding"/>
    <property type="evidence" value="ECO:0007669"/>
    <property type="project" value="InterPro"/>
</dbReference>
<feature type="domain" description="Protein kinase" evidence="2">
    <location>
        <begin position="1443"/>
        <end position="1758"/>
    </location>
</feature>
<feature type="compositionally biased region" description="Low complexity" evidence="1">
    <location>
        <begin position="266"/>
        <end position="276"/>
    </location>
</feature>
<dbReference type="OrthoDB" id="248923at2759"/>
<organism evidence="3 4">
    <name type="scientific">Chlamydomonas reinhardtii</name>
    <name type="common">Chlamydomonas smithii</name>
    <dbReference type="NCBI Taxonomy" id="3055"/>
    <lineage>
        <taxon>Eukaryota</taxon>
        <taxon>Viridiplantae</taxon>
        <taxon>Chlorophyta</taxon>
        <taxon>core chlorophytes</taxon>
        <taxon>Chlorophyceae</taxon>
        <taxon>CS clade</taxon>
        <taxon>Chlamydomonadales</taxon>
        <taxon>Chlamydomonadaceae</taxon>
        <taxon>Chlamydomonas</taxon>
    </lineage>
</organism>
<dbReference type="RefSeq" id="XP_001700002.2">
    <property type="nucleotide sequence ID" value="XM_001699950.3"/>
</dbReference>
<dbReference type="PROSITE" id="PS50011">
    <property type="entry name" value="PROTEIN_KINASE_DOM"/>
    <property type="match status" value="1"/>
</dbReference>
<feature type="compositionally biased region" description="Low complexity" evidence="1">
    <location>
        <begin position="1455"/>
        <end position="1467"/>
    </location>
</feature>
<dbReference type="KEGG" id="cre:CHLRE_02g102650v5"/>
<dbReference type="InterPro" id="IPR001245">
    <property type="entry name" value="Ser-Thr/Tyr_kinase_cat_dom"/>
</dbReference>
<dbReference type="PANTHER" id="PTHR44329:SF214">
    <property type="entry name" value="PROTEIN KINASE DOMAIN-CONTAINING PROTEIN"/>
    <property type="match status" value="1"/>
</dbReference>
<dbReference type="InterPro" id="IPR011009">
    <property type="entry name" value="Kinase-like_dom_sf"/>
</dbReference>
<reference evidence="3 4" key="1">
    <citation type="journal article" date="2007" name="Science">
        <title>The Chlamydomonas genome reveals the evolution of key animal and plant functions.</title>
        <authorList>
            <person name="Merchant S.S."/>
            <person name="Prochnik S.E."/>
            <person name="Vallon O."/>
            <person name="Harris E.H."/>
            <person name="Karpowicz S.J."/>
            <person name="Witman G.B."/>
            <person name="Terry A."/>
            <person name="Salamov A."/>
            <person name="Fritz-Laylin L.K."/>
            <person name="Marechal-Drouard L."/>
            <person name="Marshall W.F."/>
            <person name="Qu L.H."/>
            <person name="Nelson D.R."/>
            <person name="Sanderfoot A.A."/>
            <person name="Spalding M.H."/>
            <person name="Kapitonov V.V."/>
            <person name="Ren Q."/>
            <person name="Ferris P."/>
            <person name="Lindquist E."/>
            <person name="Shapiro H."/>
            <person name="Lucas S.M."/>
            <person name="Grimwood J."/>
            <person name="Schmutz J."/>
            <person name="Cardol P."/>
            <person name="Cerutti H."/>
            <person name="Chanfreau G."/>
            <person name="Chen C.L."/>
            <person name="Cognat V."/>
            <person name="Croft M.T."/>
            <person name="Dent R."/>
            <person name="Dutcher S."/>
            <person name="Fernandez E."/>
            <person name="Fukuzawa H."/>
            <person name="Gonzalez-Ballester D."/>
            <person name="Gonzalez-Halphen D."/>
            <person name="Hallmann A."/>
            <person name="Hanikenne M."/>
            <person name="Hippler M."/>
            <person name="Inwood W."/>
            <person name="Jabbari K."/>
            <person name="Kalanon M."/>
            <person name="Kuras R."/>
            <person name="Lefebvre P.A."/>
            <person name="Lemaire S.D."/>
            <person name="Lobanov A.V."/>
            <person name="Lohr M."/>
            <person name="Manuell A."/>
            <person name="Meier I."/>
            <person name="Mets L."/>
            <person name="Mittag M."/>
            <person name="Mittelmeier T."/>
            <person name="Moroney J.V."/>
            <person name="Moseley J."/>
            <person name="Napoli C."/>
            <person name="Nedelcu A.M."/>
            <person name="Niyogi K."/>
            <person name="Novoselov S.V."/>
            <person name="Paulsen I.T."/>
            <person name="Pazour G."/>
            <person name="Purton S."/>
            <person name="Ral J.P."/>
            <person name="Riano-Pachon D.M."/>
            <person name="Riekhof W."/>
            <person name="Rymarquis L."/>
            <person name="Schroda M."/>
            <person name="Stern D."/>
            <person name="Umen J."/>
            <person name="Willows R."/>
            <person name="Wilson N."/>
            <person name="Zimmer S.L."/>
            <person name="Allmer J."/>
            <person name="Balk J."/>
            <person name="Bisova K."/>
            <person name="Chen C.J."/>
            <person name="Elias M."/>
            <person name="Gendler K."/>
            <person name="Hauser C."/>
            <person name="Lamb M.R."/>
            <person name="Ledford H."/>
            <person name="Long J.C."/>
            <person name="Minagawa J."/>
            <person name="Page M.D."/>
            <person name="Pan J."/>
            <person name="Pootakham W."/>
            <person name="Roje S."/>
            <person name="Rose A."/>
            <person name="Stahlberg E."/>
            <person name="Terauchi A.M."/>
            <person name="Yang P."/>
            <person name="Ball S."/>
            <person name="Bowler C."/>
            <person name="Dieckmann C.L."/>
            <person name="Gladyshev V.N."/>
            <person name="Green P."/>
            <person name="Jorgensen R."/>
            <person name="Mayfield S."/>
            <person name="Mueller-Roeber B."/>
            <person name="Rajamani S."/>
            <person name="Sayre R.T."/>
            <person name="Brokstein P."/>
            <person name="Dubchak I."/>
            <person name="Goodstein D."/>
            <person name="Hornick L."/>
            <person name="Huang Y.W."/>
            <person name="Jhaveri J."/>
            <person name="Luo Y."/>
            <person name="Martinez D."/>
            <person name="Ngau W.C."/>
            <person name="Otillar B."/>
            <person name="Poliakov A."/>
            <person name="Porter A."/>
            <person name="Szajkowski L."/>
            <person name="Werner G."/>
            <person name="Zhou K."/>
            <person name="Grigoriev I.V."/>
            <person name="Rokhsar D.S."/>
            <person name="Grossman A.R."/>
        </authorList>
    </citation>
    <scope>NUCLEOTIDE SEQUENCE [LARGE SCALE GENOMIC DNA]</scope>
    <source>
        <strain evidence="4">CC-503</strain>
    </source>
</reference>
<evidence type="ECO:0000313" key="4">
    <source>
        <dbReference type="Proteomes" id="UP000006906"/>
    </source>
</evidence>
<name>A0A2K3E2E3_CHLRE</name>
<feature type="compositionally biased region" description="Polar residues" evidence="1">
    <location>
        <begin position="1383"/>
        <end position="1394"/>
    </location>
</feature>
<keyword evidence="4" id="KW-1185">Reference proteome</keyword>
<feature type="region of interest" description="Disordered" evidence="1">
    <location>
        <begin position="717"/>
        <end position="751"/>
    </location>
</feature>
<feature type="compositionally biased region" description="Low complexity" evidence="1">
    <location>
        <begin position="717"/>
        <end position="739"/>
    </location>
</feature>
<feature type="region of interest" description="Disordered" evidence="1">
    <location>
        <begin position="1433"/>
        <end position="1473"/>
    </location>
</feature>
<dbReference type="InterPro" id="IPR008271">
    <property type="entry name" value="Ser/Thr_kinase_AS"/>
</dbReference>
<dbReference type="GeneID" id="5725344"/>
<dbReference type="InterPro" id="IPR000719">
    <property type="entry name" value="Prot_kinase_dom"/>
</dbReference>
<dbReference type="PaxDb" id="3055-EDP07699"/>
<dbReference type="PANTHER" id="PTHR44329">
    <property type="entry name" value="SERINE/THREONINE-PROTEIN KINASE TNNI3K-RELATED"/>
    <property type="match status" value="1"/>
</dbReference>
<dbReference type="PROSITE" id="PS00108">
    <property type="entry name" value="PROTEIN_KINASE_ST"/>
    <property type="match status" value="1"/>
</dbReference>
<dbReference type="SUPFAM" id="SSF56112">
    <property type="entry name" value="Protein kinase-like (PK-like)"/>
    <property type="match status" value="1"/>
</dbReference>
<evidence type="ECO:0000259" key="2">
    <source>
        <dbReference type="PROSITE" id="PS50011"/>
    </source>
</evidence>